<organism evidence="5 6">
    <name type="scientific">Colletotrichum chlorophyti</name>
    <dbReference type="NCBI Taxonomy" id="708187"/>
    <lineage>
        <taxon>Eukaryota</taxon>
        <taxon>Fungi</taxon>
        <taxon>Dikarya</taxon>
        <taxon>Ascomycota</taxon>
        <taxon>Pezizomycotina</taxon>
        <taxon>Sordariomycetes</taxon>
        <taxon>Hypocreomycetidae</taxon>
        <taxon>Glomerellales</taxon>
        <taxon>Glomerellaceae</taxon>
        <taxon>Colletotrichum</taxon>
    </lineage>
</organism>
<evidence type="ECO:0000313" key="5">
    <source>
        <dbReference type="EMBL" id="OLN88517.1"/>
    </source>
</evidence>
<feature type="compositionally biased region" description="Low complexity" evidence="2">
    <location>
        <begin position="231"/>
        <end position="246"/>
    </location>
</feature>
<name>A0A1Q8RVK7_9PEZI</name>
<feature type="compositionally biased region" description="Basic and acidic residues" evidence="2">
    <location>
        <begin position="669"/>
        <end position="680"/>
    </location>
</feature>
<comment type="caution">
    <text evidence="5">The sequence shown here is derived from an EMBL/GenBank/DDBJ whole genome shotgun (WGS) entry which is preliminary data.</text>
</comment>
<feature type="region of interest" description="Disordered" evidence="2">
    <location>
        <begin position="597"/>
        <end position="716"/>
    </location>
</feature>
<keyword evidence="1 3" id="KW-0732">Signal</keyword>
<feature type="region of interest" description="Disordered" evidence="2">
    <location>
        <begin position="181"/>
        <end position="364"/>
    </location>
</feature>
<dbReference type="AlphaFoldDB" id="A0A1Q8RVK7"/>
<feature type="domain" description="Yeast cell wall synthesis Kre9/Knh1-like N-terminal" evidence="4">
    <location>
        <begin position="22"/>
        <end position="110"/>
    </location>
</feature>
<accession>A0A1Q8RVK7</accession>
<sequence>MHFTKALALLLGAALCEAQFLTPKEGDIFRADEQIQLQWQTVGLQAPININLVPRGATDLSFVAEKIAAQVDNVGRLNWTPTKPVPGFDSFAVMITDSAQNVVISEPFQITQLGQQVPTQNNVLSSDTESITTESALAESTAAQPVPIDFNSAEPTPSKSVLTESISTSKSIPVRVTAVESTLAQPTHAQSTSTETTSAKSTVANTTPAKPAPVETVPVKDGEGVSPEGDVAVSTTSSTVKTTTASQPNGGIDQPAPSPIYSTLPESRPLTSSPTKATQSSRLNGDGAQSTPSPIYSTLPDSQEPTALPGTPAPGNSSFPVSSAAKTTSPSSALISAGESALRSTTPGALPTLPAASNQTSHSRIELTASSLPAEIAVPTKGNLTSPVPEASVISTAPATSGTASLPFVPLPPLNTSTPAALPTTLAPAPLPLNTSTSPAPVATLPVSSLPLFNTSTPALSPPTPSTVPLPLLNTSTLTGLPVTFPTAALPLNRSTSADSLAAFPTAALPLNTSTPAAVPPALSTVPVPLNTSAPATQPTALSSAPLLLNTSVPAALPTLPITEPAAVMPVPITPTTSTNRPNSDTALVGTQTAVPDVAAPTGLPGDPSKASSSIPVPSGGSDGTRTSTSGSPTTSLAPLNPIQPGGSGNKGEEGKGDGEGNGSSSSERGGDGNRSDGKGPESGGSGGTDSGAGGQSTIQPPLAVTTPEATSVRPPSPVIALPSSLWTSIVLATAANAVAPTGGLFAVTTAPAVLIPSAGSRSAQGSHVAVLVGAAVAVMIACF</sequence>
<feature type="compositionally biased region" description="Polar residues" evidence="2">
    <location>
        <begin position="260"/>
        <end position="305"/>
    </location>
</feature>
<dbReference type="EMBL" id="MPGH01000087">
    <property type="protein sequence ID" value="OLN88517.1"/>
    <property type="molecule type" value="Genomic_DNA"/>
</dbReference>
<dbReference type="InterPro" id="IPR018466">
    <property type="entry name" value="Kre9/Knh1-like_N"/>
</dbReference>
<feature type="compositionally biased region" description="Gly residues" evidence="2">
    <location>
        <begin position="681"/>
        <end position="695"/>
    </location>
</feature>
<evidence type="ECO:0000313" key="6">
    <source>
        <dbReference type="Proteomes" id="UP000186583"/>
    </source>
</evidence>
<feature type="compositionally biased region" description="Polar residues" evidence="2">
    <location>
        <begin position="153"/>
        <end position="167"/>
    </location>
</feature>
<evidence type="ECO:0000256" key="1">
    <source>
        <dbReference type="ARBA" id="ARBA00022729"/>
    </source>
</evidence>
<proteinExistence type="predicted"/>
<reference evidence="5 6" key="1">
    <citation type="submission" date="2016-11" db="EMBL/GenBank/DDBJ databases">
        <title>Draft Genome Assembly of Colletotrichum chlorophyti a pathogen of herbaceous plants.</title>
        <authorList>
            <person name="Gan P."/>
            <person name="Narusaka M."/>
            <person name="Tsushima A."/>
            <person name="Narusaka Y."/>
            <person name="Takano Y."/>
            <person name="Shirasu K."/>
        </authorList>
    </citation>
    <scope>NUCLEOTIDE SEQUENCE [LARGE SCALE GENOMIC DNA]</scope>
    <source>
        <strain evidence="5 6">NTL11</strain>
    </source>
</reference>
<evidence type="ECO:0000259" key="4">
    <source>
        <dbReference type="Pfam" id="PF10342"/>
    </source>
</evidence>
<feature type="chain" id="PRO_5010368989" description="Yeast cell wall synthesis Kre9/Knh1-like N-terminal domain-containing protein" evidence="3">
    <location>
        <begin position="19"/>
        <end position="784"/>
    </location>
</feature>
<feature type="compositionally biased region" description="Low complexity" evidence="2">
    <location>
        <begin position="624"/>
        <end position="636"/>
    </location>
</feature>
<dbReference type="Pfam" id="PF10342">
    <property type="entry name" value="Kre9_KNH"/>
    <property type="match status" value="1"/>
</dbReference>
<gene>
    <name evidence="5" type="ORF">CCHL11_01957</name>
</gene>
<feature type="region of interest" description="Disordered" evidence="2">
    <location>
        <begin position="137"/>
        <end position="167"/>
    </location>
</feature>
<dbReference type="Proteomes" id="UP000186583">
    <property type="component" value="Unassembled WGS sequence"/>
</dbReference>
<feature type="compositionally biased region" description="Low complexity" evidence="2">
    <location>
        <begin position="187"/>
        <end position="204"/>
    </location>
</feature>
<evidence type="ECO:0000256" key="2">
    <source>
        <dbReference type="SAM" id="MobiDB-lite"/>
    </source>
</evidence>
<dbReference type="OrthoDB" id="3542162at2759"/>
<dbReference type="STRING" id="708187.A0A1Q8RVK7"/>
<feature type="signal peptide" evidence="3">
    <location>
        <begin position="1"/>
        <end position="18"/>
    </location>
</feature>
<evidence type="ECO:0000256" key="3">
    <source>
        <dbReference type="SAM" id="SignalP"/>
    </source>
</evidence>
<feature type="compositionally biased region" description="Low complexity" evidence="2">
    <location>
        <begin position="322"/>
        <end position="333"/>
    </location>
</feature>
<keyword evidence="6" id="KW-1185">Reference proteome</keyword>
<protein>
    <recommendedName>
        <fullName evidence="4">Yeast cell wall synthesis Kre9/Knh1-like N-terminal domain-containing protein</fullName>
    </recommendedName>
</protein>